<gene>
    <name evidence="1" type="ORF">D4L85_26200</name>
</gene>
<sequence length="70" mass="7912">MLVIVGRKAVNHGAIPSQAIEKSFFSLRHVAHLVLRRQSINDQWLVDPWVVVIGKDRLPLKFRSIAIGLT</sequence>
<protein>
    <submittedName>
        <fullName evidence="1">Uncharacterized protein</fullName>
    </submittedName>
</protein>
<keyword evidence="2" id="KW-1185">Reference proteome</keyword>
<dbReference type="Proteomes" id="UP000266183">
    <property type="component" value="Chromosome"/>
</dbReference>
<evidence type="ECO:0000313" key="1">
    <source>
        <dbReference type="EMBL" id="AYB33855.1"/>
    </source>
</evidence>
<dbReference type="AlphaFoldDB" id="A0A385SV54"/>
<evidence type="ECO:0000313" key="2">
    <source>
        <dbReference type="Proteomes" id="UP000266183"/>
    </source>
</evidence>
<dbReference type="EMBL" id="CP032382">
    <property type="protein sequence ID" value="AYB33855.1"/>
    <property type="molecule type" value="Genomic_DNA"/>
</dbReference>
<dbReference type="KEGG" id="chk:D4L85_26200"/>
<name>A0A385SV54_9BACT</name>
<proteinExistence type="predicted"/>
<accession>A0A385SV54</accession>
<organism evidence="1 2">
    <name type="scientific">Chryseolinea soli</name>
    <dbReference type="NCBI Taxonomy" id="2321403"/>
    <lineage>
        <taxon>Bacteria</taxon>
        <taxon>Pseudomonadati</taxon>
        <taxon>Bacteroidota</taxon>
        <taxon>Cytophagia</taxon>
        <taxon>Cytophagales</taxon>
        <taxon>Fulvivirgaceae</taxon>
        <taxon>Chryseolinea</taxon>
    </lineage>
</organism>
<reference evidence="2" key="1">
    <citation type="submission" date="2018-09" db="EMBL/GenBank/DDBJ databases">
        <title>Chryseolinea sp. KIS68-18 isolated from soil.</title>
        <authorList>
            <person name="Weon H.-Y."/>
            <person name="Kwon S.-W."/>
            <person name="Lee S.A."/>
        </authorList>
    </citation>
    <scope>NUCLEOTIDE SEQUENCE [LARGE SCALE GENOMIC DNA]</scope>
    <source>
        <strain evidence="2">KIS68-18</strain>
    </source>
</reference>